<keyword evidence="2" id="KW-0812">Transmembrane</keyword>
<sequence>MDRNDFSHLEDQIRATVENAARYVEFAKVRVNNTAEDTLNEVISKFKNTSDYFERKVQENISQYNYSKNRNDAIRVKDNVTNMYIAKKPAGRVSGIVLNVIGTIGTIGFAIPLVICSIIKISSEYALVGMNIAIYILALFFILSISLSYKGASLRNRVKRFRKYVRCLSGRNYCRIDELASSVAKNNSFVIKDLKKMIRLDMFREGHIDDEKSYFMLSNKVYEEYLNSKESYKRRKAEEENKDKNVDKDDDSEKSDIELISEMREKYISEIKYANDVIEEKEISMKLDRLERIVDEIFKQVEKNPEKLSEVRKFTNHYLPMTLKLVNSYKELNNQYIEGDNVKKAKIEIEKSIDLINGAFANLLDDLFEDVVLDISSDIEVLKTLFTQEGLTEDDFIKDDNDNNGGM</sequence>
<dbReference type="HOGENOM" id="CLU_039279_0_0_9"/>
<dbReference type="OrthoDB" id="9782052at2"/>
<protein>
    <submittedName>
        <fullName evidence="3">Putative membrane protein</fullName>
    </submittedName>
</protein>
<dbReference type="Proteomes" id="UP000019426">
    <property type="component" value="Chromosome M2/40_rep1"/>
</dbReference>
<dbReference type="InterPro" id="IPR018770">
    <property type="entry name" value="ChloroindolylP_hydrolase"/>
</dbReference>
<feature type="transmembrane region" description="Helical" evidence="2">
    <location>
        <begin position="132"/>
        <end position="152"/>
    </location>
</feature>
<feature type="transmembrane region" description="Helical" evidence="2">
    <location>
        <begin position="96"/>
        <end position="120"/>
    </location>
</feature>
<dbReference type="Pfam" id="PF10112">
    <property type="entry name" value="Halogen_Hydrol"/>
    <property type="match status" value="1"/>
</dbReference>
<evidence type="ECO:0000256" key="1">
    <source>
        <dbReference type="SAM" id="MobiDB-lite"/>
    </source>
</evidence>
<feature type="region of interest" description="Disordered" evidence="1">
    <location>
        <begin position="233"/>
        <end position="253"/>
    </location>
</feature>
<accession>W6RX49</accession>
<reference evidence="3 4" key="1">
    <citation type="submission" date="2013-11" db="EMBL/GenBank/DDBJ databases">
        <title>Complete genome sequence of Clostridum sp. M2/40.</title>
        <authorList>
            <person name="Wibberg D."/>
            <person name="Puehler A."/>
            <person name="Schlueter A."/>
        </authorList>
    </citation>
    <scope>NUCLEOTIDE SEQUENCE [LARGE SCALE GENOMIC DNA]</scope>
    <source>
        <strain evidence="4">M2/40</strain>
    </source>
</reference>
<organism evidence="3 4">
    <name type="scientific">Clostridium bornimense</name>
    <dbReference type="NCBI Taxonomy" id="1216932"/>
    <lineage>
        <taxon>Bacteria</taxon>
        <taxon>Bacillati</taxon>
        <taxon>Bacillota</taxon>
        <taxon>Clostridia</taxon>
        <taxon>Eubacteriales</taxon>
        <taxon>Clostridiaceae</taxon>
        <taxon>Clostridium</taxon>
    </lineage>
</organism>
<evidence type="ECO:0000313" key="4">
    <source>
        <dbReference type="Proteomes" id="UP000019426"/>
    </source>
</evidence>
<keyword evidence="4" id="KW-1185">Reference proteome</keyword>
<keyword evidence="2" id="KW-1133">Transmembrane helix</keyword>
<name>W6RX49_9CLOT</name>
<proteinExistence type="predicted"/>
<dbReference type="KEGG" id="clt:CM240_1045"/>
<dbReference type="PATRIC" id="fig|1216932.3.peg.1035"/>
<dbReference type="eggNOG" id="COG4915">
    <property type="taxonomic scope" value="Bacteria"/>
</dbReference>
<feature type="compositionally biased region" description="Basic and acidic residues" evidence="1">
    <location>
        <begin position="233"/>
        <end position="247"/>
    </location>
</feature>
<gene>
    <name evidence="3" type="ORF">CM240_1045</name>
</gene>
<keyword evidence="2" id="KW-0472">Membrane</keyword>
<dbReference type="RefSeq" id="WP_044037109.1">
    <property type="nucleotide sequence ID" value="NZ_HG917868.1"/>
</dbReference>
<dbReference type="AlphaFoldDB" id="W6RX49"/>
<dbReference type="STRING" id="1216932.CM240_1045"/>
<evidence type="ECO:0000256" key="2">
    <source>
        <dbReference type="SAM" id="Phobius"/>
    </source>
</evidence>
<dbReference type="EMBL" id="HG917868">
    <property type="protein sequence ID" value="CDM68209.1"/>
    <property type="molecule type" value="Genomic_DNA"/>
</dbReference>
<evidence type="ECO:0000313" key="3">
    <source>
        <dbReference type="EMBL" id="CDM68209.1"/>
    </source>
</evidence>